<proteinExistence type="predicted"/>
<protein>
    <submittedName>
        <fullName evidence="2">Uncharacterized protein</fullName>
    </submittedName>
</protein>
<organism evidence="2 3">
    <name type="scientific">Novosphingobium malaysiense</name>
    <dbReference type="NCBI Taxonomy" id="1348853"/>
    <lineage>
        <taxon>Bacteria</taxon>
        <taxon>Pseudomonadati</taxon>
        <taxon>Pseudomonadota</taxon>
        <taxon>Alphaproteobacteria</taxon>
        <taxon>Sphingomonadales</taxon>
        <taxon>Sphingomonadaceae</taxon>
        <taxon>Novosphingobium</taxon>
    </lineage>
</organism>
<reference evidence="2 3" key="1">
    <citation type="submission" date="2014-10" db="EMBL/GenBank/DDBJ databases">
        <title>Genome sequence of Novosphingobium malaysiense MUSC 273(T).</title>
        <authorList>
            <person name="Lee L.-H."/>
        </authorList>
    </citation>
    <scope>NUCLEOTIDE SEQUENCE [LARGE SCALE GENOMIC DNA]</scope>
    <source>
        <strain evidence="2 3">MUSC 273</strain>
    </source>
</reference>
<dbReference type="AlphaFoldDB" id="A0A0B1ZK63"/>
<feature type="region of interest" description="Disordered" evidence="1">
    <location>
        <begin position="39"/>
        <end position="68"/>
    </location>
</feature>
<dbReference type="Proteomes" id="UP000031057">
    <property type="component" value="Unassembled WGS sequence"/>
</dbReference>
<evidence type="ECO:0000256" key="1">
    <source>
        <dbReference type="SAM" id="MobiDB-lite"/>
    </source>
</evidence>
<gene>
    <name evidence="2" type="ORF">LK12_08425</name>
</gene>
<evidence type="ECO:0000313" key="2">
    <source>
        <dbReference type="EMBL" id="KHK90961.1"/>
    </source>
</evidence>
<keyword evidence="3" id="KW-1185">Reference proteome</keyword>
<dbReference type="RefSeq" id="WP_039282130.1">
    <property type="nucleotide sequence ID" value="NZ_JTDI01000003.1"/>
</dbReference>
<sequence>MSSERELRHALGNTQAENQALKSMINKAADRLEDVVEADCSSDEQEKALSTAKRLRTAVRLSDEKKQD</sequence>
<dbReference type="OrthoDB" id="7510912at2"/>
<evidence type="ECO:0000313" key="3">
    <source>
        <dbReference type="Proteomes" id="UP000031057"/>
    </source>
</evidence>
<comment type="caution">
    <text evidence="2">The sequence shown here is derived from an EMBL/GenBank/DDBJ whole genome shotgun (WGS) entry which is preliminary data.</text>
</comment>
<accession>A0A0B1ZK63</accession>
<name>A0A0B1ZK63_9SPHN</name>
<dbReference type="EMBL" id="JTDI01000003">
    <property type="protein sequence ID" value="KHK90961.1"/>
    <property type="molecule type" value="Genomic_DNA"/>
</dbReference>